<dbReference type="GO" id="GO:0004174">
    <property type="term" value="F:electron-transferring-flavoprotein dehydrogenase activity"/>
    <property type="evidence" value="ECO:0007669"/>
    <property type="project" value="TreeGrafter"/>
</dbReference>
<dbReference type="Gene3D" id="3.50.50.100">
    <property type="match status" value="1"/>
</dbReference>
<keyword evidence="3" id="KW-0274">FAD</keyword>
<dbReference type="PRINTS" id="PR00469">
    <property type="entry name" value="PNDRDTASEII"/>
</dbReference>
<keyword evidence="4" id="KW-0560">Oxidoreductase</keyword>
<dbReference type="PRINTS" id="PR00368">
    <property type="entry name" value="FADPNR"/>
</dbReference>
<dbReference type="GO" id="GO:0005737">
    <property type="term" value="C:cytoplasm"/>
    <property type="evidence" value="ECO:0007669"/>
    <property type="project" value="TreeGrafter"/>
</dbReference>
<evidence type="ECO:0000259" key="5">
    <source>
        <dbReference type="Pfam" id="PF07992"/>
    </source>
</evidence>
<dbReference type="OrthoDB" id="202203at2759"/>
<comment type="similarity">
    <text evidence="1">Belongs to the FAD-dependent oxidoreductase family.</text>
</comment>
<accession>A0A7C8MDM0</accession>
<sequence>MAEERNIVVLGASISGLMSTHYIMKFIFPALKAKHDGVKYRVCVISPSTDYYHRIATPRTSASTALLPADKLFWDLTEPLKQYPTSDISFIQGTATGWDTTARTVKYMRSGSVANESLTYHALIVATGSNTFDPAYSMHTDSQAALEALKYMNAKVSAAKDIIIVGGGPTGTESAGEIGELLNGKPGWFSTPPPKVNITLITATIQLLPTLRPAIAQLAEAQLKKLGVKVLYNTRVADVSVAENKRTTVTLAKGEKLEADLYIPAYGVRPNTSFVPSNLLTPTKYLDTNAATLRVDAAGPRVYALGDVASYSCNNAIDIQDGHPVLMVNLKRDLLAFDPAFPNEPAPGKDRIFTPMTKEMMIVPIGTAGGVGAIFGWKVPSWFVWAVKGRDYMIGLVAKPLVTGERVKKEYVWTKEEAVA</sequence>
<reference evidence="6 7" key="1">
    <citation type="submission" date="2020-01" db="EMBL/GenBank/DDBJ databases">
        <authorList>
            <consortium name="DOE Joint Genome Institute"/>
            <person name="Haridas S."/>
            <person name="Albert R."/>
            <person name="Binder M."/>
            <person name="Bloem J."/>
            <person name="Labutti K."/>
            <person name="Salamov A."/>
            <person name="Andreopoulos B."/>
            <person name="Baker S.E."/>
            <person name="Barry K."/>
            <person name="Bills G."/>
            <person name="Bluhm B.H."/>
            <person name="Cannon C."/>
            <person name="Castanera R."/>
            <person name="Culley D.E."/>
            <person name="Daum C."/>
            <person name="Ezra D."/>
            <person name="Gonzalez J.B."/>
            <person name="Henrissat B."/>
            <person name="Kuo A."/>
            <person name="Liang C."/>
            <person name="Lipzen A."/>
            <person name="Lutzoni F."/>
            <person name="Magnuson J."/>
            <person name="Mondo S."/>
            <person name="Nolan M."/>
            <person name="Ohm R."/>
            <person name="Pangilinan J."/>
            <person name="Park H.-J.H."/>
            <person name="Ramirez L."/>
            <person name="Alfaro M."/>
            <person name="Sun H."/>
            <person name="Tritt A."/>
            <person name="Yoshinaga Y."/>
            <person name="Zwiers L.-H.L."/>
            <person name="Turgeon B.G."/>
            <person name="Goodwin S.B."/>
            <person name="Spatafora J.W."/>
            <person name="Crous P.W."/>
            <person name="Grigoriev I.V."/>
        </authorList>
    </citation>
    <scope>NUCLEOTIDE SEQUENCE [LARGE SCALE GENOMIC DNA]</scope>
    <source>
        <strain evidence="6 7">CBS 611.86</strain>
    </source>
</reference>
<dbReference type="Proteomes" id="UP000481861">
    <property type="component" value="Unassembled WGS sequence"/>
</dbReference>
<dbReference type="InterPro" id="IPR036188">
    <property type="entry name" value="FAD/NAD-bd_sf"/>
</dbReference>
<dbReference type="Pfam" id="PF07992">
    <property type="entry name" value="Pyr_redox_2"/>
    <property type="match status" value="1"/>
</dbReference>
<dbReference type="GO" id="GO:0050660">
    <property type="term" value="F:flavin adenine dinucleotide binding"/>
    <property type="evidence" value="ECO:0007669"/>
    <property type="project" value="TreeGrafter"/>
</dbReference>
<proteinExistence type="inferred from homology"/>
<dbReference type="PANTHER" id="PTHR43735">
    <property type="entry name" value="APOPTOSIS-INDUCING FACTOR 1"/>
    <property type="match status" value="1"/>
</dbReference>
<keyword evidence="7" id="KW-1185">Reference proteome</keyword>
<dbReference type="SUPFAM" id="SSF51905">
    <property type="entry name" value="FAD/NAD(P)-binding domain"/>
    <property type="match status" value="1"/>
</dbReference>
<evidence type="ECO:0000256" key="4">
    <source>
        <dbReference type="ARBA" id="ARBA00023002"/>
    </source>
</evidence>
<dbReference type="PANTHER" id="PTHR43735:SF3">
    <property type="entry name" value="FERROPTOSIS SUPPRESSOR PROTEIN 1"/>
    <property type="match status" value="1"/>
</dbReference>
<name>A0A7C8MDM0_9PLEO</name>
<evidence type="ECO:0000313" key="7">
    <source>
        <dbReference type="Proteomes" id="UP000481861"/>
    </source>
</evidence>
<organism evidence="6 7">
    <name type="scientific">Massariosphaeria phaeospora</name>
    <dbReference type="NCBI Taxonomy" id="100035"/>
    <lineage>
        <taxon>Eukaryota</taxon>
        <taxon>Fungi</taxon>
        <taxon>Dikarya</taxon>
        <taxon>Ascomycota</taxon>
        <taxon>Pezizomycotina</taxon>
        <taxon>Dothideomycetes</taxon>
        <taxon>Pleosporomycetidae</taxon>
        <taxon>Pleosporales</taxon>
        <taxon>Pleosporales incertae sedis</taxon>
        <taxon>Massariosphaeria</taxon>
    </lineage>
</organism>
<keyword evidence="2" id="KW-0285">Flavoprotein</keyword>
<evidence type="ECO:0000256" key="3">
    <source>
        <dbReference type="ARBA" id="ARBA00022827"/>
    </source>
</evidence>
<protein>
    <recommendedName>
        <fullName evidence="5">FAD/NAD(P)-binding domain-containing protein</fullName>
    </recommendedName>
</protein>
<comment type="caution">
    <text evidence="6">The sequence shown here is derived from an EMBL/GenBank/DDBJ whole genome shotgun (WGS) entry which is preliminary data.</text>
</comment>
<evidence type="ECO:0000256" key="2">
    <source>
        <dbReference type="ARBA" id="ARBA00022630"/>
    </source>
</evidence>
<dbReference type="EMBL" id="JAADJZ010000005">
    <property type="protein sequence ID" value="KAF2875079.1"/>
    <property type="molecule type" value="Genomic_DNA"/>
</dbReference>
<dbReference type="AlphaFoldDB" id="A0A7C8MDM0"/>
<feature type="domain" description="FAD/NAD(P)-binding" evidence="5">
    <location>
        <begin position="6"/>
        <end position="310"/>
    </location>
</feature>
<dbReference type="InterPro" id="IPR023753">
    <property type="entry name" value="FAD/NAD-binding_dom"/>
</dbReference>
<evidence type="ECO:0000313" key="6">
    <source>
        <dbReference type="EMBL" id="KAF2875079.1"/>
    </source>
</evidence>
<evidence type="ECO:0000256" key="1">
    <source>
        <dbReference type="ARBA" id="ARBA00006442"/>
    </source>
</evidence>
<gene>
    <name evidence="6" type="ORF">BDV95DRAFT_603851</name>
</gene>